<dbReference type="PANTHER" id="PTHR11707:SF28">
    <property type="entry name" value="60 KDA LYSOPHOSPHOLIPASE"/>
    <property type="match status" value="1"/>
</dbReference>
<evidence type="ECO:0000256" key="1">
    <source>
        <dbReference type="PIRSR" id="PIRSR001220-1"/>
    </source>
</evidence>
<dbReference type="PRINTS" id="PR00139">
    <property type="entry name" value="ASNGLNASE"/>
</dbReference>
<dbReference type="SUPFAM" id="SSF53774">
    <property type="entry name" value="Glutaminase/Asparaginase"/>
    <property type="match status" value="1"/>
</dbReference>
<reference evidence="4 5" key="1">
    <citation type="journal article" date="2013" name="Genome Announc.">
        <title>Genome Sequence of Novosphingobium lindaniclasticum LE124T, Isolated from a Hexachlorocyclohexane Dumpsite.</title>
        <authorList>
            <person name="Saxena A."/>
            <person name="Nayyar N."/>
            <person name="Sangwan N."/>
            <person name="Kumari R."/>
            <person name="Khurana J.P."/>
            <person name="Lal R."/>
        </authorList>
    </citation>
    <scope>NUCLEOTIDE SEQUENCE [LARGE SCALE GENOMIC DNA]</scope>
    <source>
        <strain evidence="4 5">LE124</strain>
    </source>
</reference>
<dbReference type="Gene3D" id="3.40.50.1170">
    <property type="entry name" value="L-asparaginase, N-terminal domain"/>
    <property type="match status" value="1"/>
</dbReference>
<dbReference type="PROSITE" id="PS51732">
    <property type="entry name" value="ASN_GLN_ASE_3"/>
    <property type="match status" value="1"/>
</dbReference>
<evidence type="ECO:0000256" key="2">
    <source>
        <dbReference type="PIRSR" id="PIRSR001220-2"/>
    </source>
</evidence>
<comment type="caution">
    <text evidence="4">The sequence shown here is derived from an EMBL/GenBank/DDBJ whole genome shotgun (WGS) entry which is preliminary data.</text>
</comment>
<dbReference type="GO" id="GO:0004067">
    <property type="term" value="F:asparaginase activity"/>
    <property type="evidence" value="ECO:0007669"/>
    <property type="project" value="UniProtKB-UniRule"/>
</dbReference>
<proteinExistence type="predicted"/>
<dbReference type="Proteomes" id="UP000015527">
    <property type="component" value="Unassembled WGS sequence"/>
</dbReference>
<dbReference type="InterPro" id="IPR036152">
    <property type="entry name" value="Asp/glu_Ase-like_sf"/>
</dbReference>
<evidence type="ECO:0000313" key="4">
    <source>
        <dbReference type="EMBL" id="EQB18652.1"/>
    </source>
</evidence>
<feature type="binding site" evidence="2">
    <location>
        <begin position="92"/>
        <end position="93"/>
    </location>
    <ligand>
        <name>substrate</name>
    </ligand>
</feature>
<dbReference type="InterPro" id="IPR027474">
    <property type="entry name" value="L-asparaginase_N"/>
</dbReference>
<dbReference type="PIRSF" id="PIRSF500176">
    <property type="entry name" value="L_ASNase"/>
    <property type="match status" value="1"/>
</dbReference>
<dbReference type="InterPro" id="IPR006034">
    <property type="entry name" value="Asparaginase/glutaminase-like"/>
</dbReference>
<feature type="active site" description="O-isoaspartyl threonine intermediate" evidence="1">
    <location>
        <position position="21"/>
    </location>
</feature>
<dbReference type="AlphaFoldDB" id="T0HZZ8"/>
<dbReference type="PANTHER" id="PTHR11707">
    <property type="entry name" value="L-ASPARAGINASE"/>
    <property type="match status" value="1"/>
</dbReference>
<evidence type="ECO:0000313" key="5">
    <source>
        <dbReference type="Proteomes" id="UP000015527"/>
    </source>
</evidence>
<dbReference type="eggNOG" id="COG0252">
    <property type="taxonomic scope" value="Bacteria"/>
</dbReference>
<gene>
    <name evidence="4" type="ORF">L284_04185</name>
</gene>
<evidence type="ECO:0000259" key="3">
    <source>
        <dbReference type="Pfam" id="PF00710"/>
    </source>
</evidence>
<keyword evidence="5" id="KW-1185">Reference proteome</keyword>
<accession>T0HZZ8</accession>
<dbReference type="EMBL" id="ATHL01000036">
    <property type="protein sequence ID" value="EQB18652.1"/>
    <property type="molecule type" value="Genomic_DNA"/>
</dbReference>
<sequence>MAGMENSPALSPILVVTTGGTFDKQYFDALSEYQIAESVIDKLLKIARVAHPVRVVELMRKDSLELTDEDRAAIRTIVASAPETHVVITHGTDTMTETAKVLADLRGRTIVLTGALAPARFAESDAAFNLGMAFACCQSAANGVWITMNGSVFNGLKVRKDRGAGKFVTL</sequence>
<dbReference type="PIRSF" id="PIRSF001220">
    <property type="entry name" value="L-ASNase_gatD"/>
    <property type="match status" value="1"/>
</dbReference>
<name>T0HZZ8_9SPHN</name>
<feature type="binding site" evidence="2">
    <location>
        <position position="63"/>
    </location>
    <ligand>
        <name>substrate</name>
    </ligand>
</feature>
<feature type="domain" description="L-asparaginase N-terminal" evidence="3">
    <location>
        <begin position="13"/>
        <end position="160"/>
    </location>
</feature>
<organism evidence="4 5">
    <name type="scientific">Novosphingobium lindaniclasticum LE124</name>
    <dbReference type="NCBI Taxonomy" id="1096930"/>
    <lineage>
        <taxon>Bacteria</taxon>
        <taxon>Pseudomonadati</taxon>
        <taxon>Pseudomonadota</taxon>
        <taxon>Alphaproteobacteria</taxon>
        <taxon>Sphingomonadales</taxon>
        <taxon>Sphingomonadaceae</taxon>
        <taxon>Novosphingobium</taxon>
    </lineage>
</organism>
<protein>
    <submittedName>
        <fullName evidence="4">Asparaginase</fullName>
    </submittedName>
</protein>
<dbReference type="Pfam" id="PF00710">
    <property type="entry name" value="Asparaginase"/>
    <property type="match status" value="1"/>
</dbReference>
<dbReference type="PATRIC" id="fig|1096930.3.peg.824"/>
<dbReference type="InterPro" id="IPR037152">
    <property type="entry name" value="L-asparaginase_N_sf"/>
</dbReference>